<dbReference type="Gene3D" id="2.40.170.20">
    <property type="entry name" value="TonB-dependent receptor, beta-barrel domain"/>
    <property type="match status" value="3"/>
</dbReference>
<dbReference type="InterPro" id="IPR036942">
    <property type="entry name" value="Beta-barrel_TonB_sf"/>
</dbReference>
<dbReference type="GO" id="GO:0009279">
    <property type="term" value="C:cell outer membrane"/>
    <property type="evidence" value="ECO:0007669"/>
    <property type="project" value="UniProtKB-SubCell"/>
</dbReference>
<dbReference type="InterPro" id="IPR012910">
    <property type="entry name" value="Plug_dom"/>
</dbReference>
<dbReference type="EMBL" id="CP073078">
    <property type="protein sequence ID" value="QUD89785.1"/>
    <property type="molecule type" value="Genomic_DNA"/>
</dbReference>
<name>A0A975G2P4_9CAUL</name>
<dbReference type="Pfam" id="PF07715">
    <property type="entry name" value="Plug"/>
    <property type="match status" value="1"/>
</dbReference>
<evidence type="ECO:0000256" key="4">
    <source>
        <dbReference type="ARBA" id="ARBA00022496"/>
    </source>
</evidence>
<organism evidence="14 15">
    <name type="scientific">Phenylobacterium montanum</name>
    <dbReference type="NCBI Taxonomy" id="2823693"/>
    <lineage>
        <taxon>Bacteria</taxon>
        <taxon>Pseudomonadati</taxon>
        <taxon>Pseudomonadota</taxon>
        <taxon>Alphaproteobacteria</taxon>
        <taxon>Caulobacterales</taxon>
        <taxon>Caulobacteraceae</taxon>
        <taxon>Phenylobacterium</taxon>
    </lineage>
</organism>
<evidence type="ECO:0000256" key="1">
    <source>
        <dbReference type="ARBA" id="ARBA00004571"/>
    </source>
</evidence>
<keyword evidence="15" id="KW-1185">Reference proteome</keyword>
<evidence type="ECO:0000256" key="12">
    <source>
        <dbReference type="SAM" id="SignalP"/>
    </source>
</evidence>
<feature type="chain" id="PRO_5036879853" evidence="12">
    <location>
        <begin position="30"/>
        <end position="986"/>
    </location>
</feature>
<evidence type="ECO:0000256" key="7">
    <source>
        <dbReference type="ARBA" id="ARBA00023065"/>
    </source>
</evidence>
<dbReference type="RefSeq" id="WP_211939837.1">
    <property type="nucleotide sequence ID" value="NZ_CP073078.1"/>
</dbReference>
<keyword evidence="4" id="KW-0410">Iron transport</keyword>
<comment type="similarity">
    <text evidence="11">Belongs to the TonB-dependent receptor family.</text>
</comment>
<dbReference type="Proteomes" id="UP000676409">
    <property type="component" value="Chromosome"/>
</dbReference>
<dbReference type="GO" id="GO:0006826">
    <property type="term" value="P:iron ion transport"/>
    <property type="evidence" value="ECO:0007669"/>
    <property type="project" value="UniProtKB-KW"/>
</dbReference>
<evidence type="ECO:0000256" key="3">
    <source>
        <dbReference type="ARBA" id="ARBA00022452"/>
    </source>
</evidence>
<keyword evidence="2 11" id="KW-0813">Transport</keyword>
<dbReference type="SUPFAM" id="SSF56935">
    <property type="entry name" value="Porins"/>
    <property type="match status" value="1"/>
</dbReference>
<evidence type="ECO:0000256" key="5">
    <source>
        <dbReference type="ARBA" id="ARBA00022692"/>
    </source>
</evidence>
<keyword evidence="8" id="KW-0798">TonB box</keyword>
<evidence type="ECO:0000256" key="8">
    <source>
        <dbReference type="ARBA" id="ARBA00023077"/>
    </source>
</evidence>
<dbReference type="AlphaFoldDB" id="A0A975G2P4"/>
<comment type="subcellular location">
    <subcellularLocation>
        <location evidence="1 11">Cell outer membrane</location>
        <topology evidence="1 11">Multi-pass membrane protein</topology>
    </subcellularLocation>
</comment>
<dbReference type="PROSITE" id="PS52016">
    <property type="entry name" value="TONB_DEPENDENT_REC_3"/>
    <property type="match status" value="1"/>
</dbReference>
<dbReference type="PANTHER" id="PTHR32552">
    <property type="entry name" value="FERRICHROME IRON RECEPTOR-RELATED"/>
    <property type="match status" value="1"/>
</dbReference>
<sequence length="986" mass="106560">MGHQPTVRACLLVGSSAVALALSAGPALAQQSKTAPGPSAVTEVVVTAQRRQEMAQHVPIAISAFSAKTLQAEKIEGGPDLLKAVPNVSFTKTNFAGYNLTIRGIGTQAISVATDPGVSVNFNSTALIRNRLFEQEFFDIERVEVLRGPQGTLYGRNATAGAVNVISAKPTGVFEGDIKGEVGNYDTRRISGFLNIPVIGDKLDLRIAGASTSRSGFAENTTTGDKIDGRDLYSTRVTIGFKPTEHLRADLIWEHFNENDSRARSTKQLCTRDPGLTSLGSIQDLSPLAGAFFSQGCKDASLYSPTAYGTPNGLSIPFVLAGAQNTQFLGYDPNTFNAVQLLKVMDPYGGQMQSPDLRKIASLFDPRYRAKADVIELNADFDLTPHLTLTSQTAFDEDRYFSTEDYNRFNTVPGVFNDSTGLLNAISSGAAPNITPGGVYCDPQLGCSNTIVGLDMSRATSRQFSQELRLQSSFAGPFNFSVGGNYVTYKTVEDYFVFFNVISAIAQSTGPVGNNNAAYNFCDDGNGPPRPVTPNGTSGCIYIDPNKLSKINGLGHNYFRSENPYKLSSAAAFGELYYKLTPDLKLTAGLRYTADTKTFTPVPSQVLLSSANGGTVDGGYPVSPDIKQSWGAVTGRFGIDWQPKLSFTNQTLVYAFYNRGYKAGGANPPPIGYSSQSSIPGLPPTVQLLSYPTTFKPEYVNAFEVGTKNALMGGTLIVNANAFYYDYSGYQVSQIEDRTAINENFNTKIWGAELESVWQATHNLRFNLALGYQHSQLAKGSRSIDVENRTQGNPAYVTMKGNEFLPSNCVVSKSFVESILAYNRANGLTDDANLAAICPGTIFSLGLPFQPAASDFPNGGRGFYADLTGHSLPNAPNFTQSLGAEYTREVGGGWIATLRGDVYHQSQSWARVYQDPIDKLHGWYNVNLRLTVAKPDAGLEMEVYVKNLLDDTPITGAFINSDDTALTTNVFTLDPRLIGFSVSKKF</sequence>
<evidence type="ECO:0000256" key="2">
    <source>
        <dbReference type="ARBA" id="ARBA00022448"/>
    </source>
</evidence>
<evidence type="ECO:0000259" key="13">
    <source>
        <dbReference type="Pfam" id="PF07715"/>
    </source>
</evidence>
<reference evidence="14" key="1">
    <citation type="submission" date="2021-04" db="EMBL/GenBank/DDBJ databases">
        <title>The complete genome sequence of Caulobacter sp. S6.</title>
        <authorList>
            <person name="Tang Y."/>
            <person name="Ouyang W."/>
            <person name="Liu Q."/>
            <person name="Huang B."/>
            <person name="Guo Z."/>
            <person name="Lei P."/>
        </authorList>
    </citation>
    <scope>NUCLEOTIDE SEQUENCE</scope>
    <source>
        <strain evidence="14">S6</strain>
    </source>
</reference>
<evidence type="ECO:0000256" key="6">
    <source>
        <dbReference type="ARBA" id="ARBA00023004"/>
    </source>
</evidence>
<gene>
    <name evidence="14" type="ORF">KCG34_07915</name>
</gene>
<accession>A0A975G2P4</accession>
<dbReference type="PANTHER" id="PTHR32552:SF81">
    <property type="entry name" value="TONB-DEPENDENT OUTER MEMBRANE RECEPTOR"/>
    <property type="match status" value="1"/>
</dbReference>
<evidence type="ECO:0000256" key="11">
    <source>
        <dbReference type="PROSITE-ProRule" id="PRU01360"/>
    </source>
</evidence>
<keyword evidence="6" id="KW-0408">Iron</keyword>
<keyword evidence="3 11" id="KW-1134">Transmembrane beta strand</keyword>
<feature type="signal peptide" evidence="12">
    <location>
        <begin position="1"/>
        <end position="29"/>
    </location>
</feature>
<evidence type="ECO:0000313" key="14">
    <source>
        <dbReference type="EMBL" id="QUD89785.1"/>
    </source>
</evidence>
<keyword evidence="9 11" id="KW-0472">Membrane</keyword>
<evidence type="ECO:0000256" key="9">
    <source>
        <dbReference type="ARBA" id="ARBA00023136"/>
    </source>
</evidence>
<keyword evidence="14" id="KW-0675">Receptor</keyword>
<protein>
    <submittedName>
        <fullName evidence="14">TonB-dependent receptor</fullName>
    </submittedName>
</protein>
<evidence type="ECO:0000313" key="15">
    <source>
        <dbReference type="Proteomes" id="UP000676409"/>
    </source>
</evidence>
<keyword evidence="7" id="KW-0406">Ion transport</keyword>
<dbReference type="InterPro" id="IPR039426">
    <property type="entry name" value="TonB-dep_rcpt-like"/>
</dbReference>
<keyword evidence="12" id="KW-0732">Signal</keyword>
<feature type="domain" description="TonB-dependent receptor plug" evidence="13">
    <location>
        <begin position="56"/>
        <end position="162"/>
    </location>
</feature>
<keyword evidence="5 11" id="KW-0812">Transmembrane</keyword>
<proteinExistence type="inferred from homology"/>
<keyword evidence="10 11" id="KW-0998">Cell outer membrane</keyword>
<evidence type="ECO:0000256" key="10">
    <source>
        <dbReference type="ARBA" id="ARBA00023237"/>
    </source>
</evidence>
<dbReference type="KEGG" id="caul:KCG34_07915"/>